<sequence>MNDDVTRVFTEGGTVAHYLDFFHSPNHVETEALCGRTAYPGLWHGTGSQEEEERAADLRICTPCRAVLIHRRNGYVPQ</sequence>
<reference evidence="1" key="1">
    <citation type="submission" date="2024-05" db="EMBL/GenBank/DDBJ databases">
        <title>Whole genome shotgun sequence of Streptomyces hydrogenans NBRC 13475.</title>
        <authorList>
            <person name="Komaki H."/>
            <person name="Tamura T."/>
        </authorList>
    </citation>
    <scope>NUCLEOTIDE SEQUENCE</scope>
    <source>
        <strain evidence="1">NBRC 13475</strain>
    </source>
</reference>
<gene>
    <name evidence="1" type="ORF">Shyd_65260</name>
</gene>
<dbReference type="RefSeq" id="WP_190221405.1">
    <property type="nucleotide sequence ID" value="NZ_BNBS01000001.1"/>
</dbReference>
<evidence type="ECO:0000313" key="1">
    <source>
        <dbReference type="EMBL" id="GHI25155.1"/>
    </source>
</evidence>
<comment type="caution">
    <text evidence="1">The sequence shown here is derived from an EMBL/GenBank/DDBJ whole genome shotgun (WGS) entry which is preliminary data.</text>
</comment>
<organism evidence="1 2">
    <name type="scientific">Streptomyces hydrogenans</name>
    <dbReference type="NCBI Taxonomy" id="1873719"/>
    <lineage>
        <taxon>Bacteria</taxon>
        <taxon>Bacillati</taxon>
        <taxon>Actinomycetota</taxon>
        <taxon>Actinomycetes</taxon>
        <taxon>Kitasatosporales</taxon>
        <taxon>Streptomycetaceae</taxon>
        <taxon>Streptomyces</taxon>
    </lineage>
</organism>
<proteinExistence type="predicted"/>
<keyword evidence="2" id="KW-1185">Reference proteome</keyword>
<name>A0ABQ3PJE7_9ACTN</name>
<accession>A0ABQ3PJE7</accession>
<protein>
    <submittedName>
        <fullName evidence="1">Uncharacterized protein</fullName>
    </submittedName>
</protein>
<dbReference type="Proteomes" id="UP001052739">
    <property type="component" value="Unassembled WGS sequence"/>
</dbReference>
<dbReference type="EMBL" id="BNDW01000068">
    <property type="protein sequence ID" value="GHI25155.1"/>
    <property type="molecule type" value="Genomic_DNA"/>
</dbReference>
<evidence type="ECO:0000313" key="2">
    <source>
        <dbReference type="Proteomes" id="UP001052739"/>
    </source>
</evidence>